<sequence>MHWVKKSMSYFHLAYHESKKKGICQIL</sequence>
<dbReference type="AlphaFoldDB" id="A0A0E9V1W2"/>
<reference evidence="1" key="2">
    <citation type="journal article" date="2015" name="Fish Shellfish Immunol.">
        <title>Early steps in the European eel (Anguilla anguilla)-Vibrio vulnificus interaction in the gills: Role of the RtxA13 toxin.</title>
        <authorList>
            <person name="Callol A."/>
            <person name="Pajuelo D."/>
            <person name="Ebbesson L."/>
            <person name="Teles M."/>
            <person name="MacKenzie S."/>
            <person name="Amaro C."/>
        </authorList>
    </citation>
    <scope>NUCLEOTIDE SEQUENCE</scope>
</reference>
<name>A0A0E9V1W2_ANGAN</name>
<reference evidence="1" key="1">
    <citation type="submission" date="2014-11" db="EMBL/GenBank/DDBJ databases">
        <authorList>
            <person name="Amaro Gonzalez C."/>
        </authorList>
    </citation>
    <scope>NUCLEOTIDE SEQUENCE</scope>
</reference>
<dbReference type="EMBL" id="GBXM01036540">
    <property type="protein sequence ID" value="JAH72037.1"/>
    <property type="molecule type" value="Transcribed_RNA"/>
</dbReference>
<organism evidence="1">
    <name type="scientific">Anguilla anguilla</name>
    <name type="common">European freshwater eel</name>
    <name type="synonym">Muraena anguilla</name>
    <dbReference type="NCBI Taxonomy" id="7936"/>
    <lineage>
        <taxon>Eukaryota</taxon>
        <taxon>Metazoa</taxon>
        <taxon>Chordata</taxon>
        <taxon>Craniata</taxon>
        <taxon>Vertebrata</taxon>
        <taxon>Euteleostomi</taxon>
        <taxon>Actinopterygii</taxon>
        <taxon>Neopterygii</taxon>
        <taxon>Teleostei</taxon>
        <taxon>Anguilliformes</taxon>
        <taxon>Anguillidae</taxon>
        <taxon>Anguilla</taxon>
    </lineage>
</organism>
<accession>A0A0E9V1W2</accession>
<protein>
    <submittedName>
        <fullName evidence="1">Uncharacterized protein</fullName>
    </submittedName>
</protein>
<evidence type="ECO:0000313" key="1">
    <source>
        <dbReference type="EMBL" id="JAH72037.1"/>
    </source>
</evidence>
<proteinExistence type="predicted"/>